<dbReference type="PANTHER" id="PTHR30400:SF0">
    <property type="entry name" value="BIOSYNTHETIC PEPTIDOGLYCAN TRANSGLYCOSYLASE"/>
    <property type="match status" value="1"/>
</dbReference>
<comment type="pathway">
    <text evidence="11">Cell wall biogenesis; peptidoglycan biosynthesis.</text>
</comment>
<keyword evidence="8 11" id="KW-1133">Transmembrane helix</keyword>
<gene>
    <name evidence="11" type="primary">mtgA</name>
    <name evidence="13" type="ORF">BTW07_15915</name>
</gene>
<dbReference type="InterPro" id="IPR011812">
    <property type="entry name" value="Pep_trsgly"/>
</dbReference>
<comment type="caution">
    <text evidence="13">The sequence shown here is derived from an EMBL/GenBank/DDBJ whole genome shotgun (WGS) entry which is preliminary data.</text>
</comment>
<proteinExistence type="inferred from homology"/>
<evidence type="ECO:0000256" key="1">
    <source>
        <dbReference type="ARBA" id="ARBA00022475"/>
    </source>
</evidence>
<dbReference type="Proteomes" id="UP000186878">
    <property type="component" value="Unassembled WGS sequence"/>
</dbReference>
<evidence type="ECO:0000256" key="3">
    <source>
        <dbReference type="ARBA" id="ARBA00022676"/>
    </source>
</evidence>
<evidence type="ECO:0000256" key="10">
    <source>
        <dbReference type="ARBA" id="ARBA00023316"/>
    </source>
</evidence>
<evidence type="ECO:0000313" key="13">
    <source>
        <dbReference type="EMBL" id="OLO03029.1"/>
    </source>
</evidence>
<keyword evidence="2 11" id="KW-0997">Cell inner membrane</keyword>
<evidence type="ECO:0000256" key="6">
    <source>
        <dbReference type="ARBA" id="ARBA00022960"/>
    </source>
</evidence>
<dbReference type="GO" id="GO:0009274">
    <property type="term" value="C:peptidoglycan-based cell wall"/>
    <property type="evidence" value="ECO:0007669"/>
    <property type="project" value="InterPro"/>
</dbReference>
<dbReference type="GO" id="GO:0008955">
    <property type="term" value="F:peptidoglycan glycosyltransferase activity"/>
    <property type="evidence" value="ECO:0007669"/>
    <property type="project" value="UniProtKB-UniRule"/>
</dbReference>
<dbReference type="InterPro" id="IPR023346">
    <property type="entry name" value="Lysozyme-like_dom_sf"/>
</dbReference>
<dbReference type="EC" id="2.4.99.28" evidence="11"/>
<evidence type="ECO:0000256" key="4">
    <source>
        <dbReference type="ARBA" id="ARBA00022679"/>
    </source>
</evidence>
<keyword evidence="4 11" id="KW-0808">Transferase</keyword>
<dbReference type="EMBL" id="MSDO01000025">
    <property type="protein sequence ID" value="OLO03029.1"/>
    <property type="molecule type" value="Genomic_DNA"/>
</dbReference>
<keyword evidence="5 11" id="KW-0812">Transmembrane</keyword>
<keyword evidence="1 11" id="KW-1003">Cell membrane</keyword>
<dbReference type="NCBIfam" id="TIGR02070">
    <property type="entry name" value="mono_pep_trsgly"/>
    <property type="match status" value="1"/>
</dbReference>
<evidence type="ECO:0000256" key="2">
    <source>
        <dbReference type="ARBA" id="ARBA00022519"/>
    </source>
</evidence>
<evidence type="ECO:0000313" key="14">
    <source>
        <dbReference type="Proteomes" id="UP000186878"/>
    </source>
</evidence>
<dbReference type="GO" id="GO:0005886">
    <property type="term" value="C:plasma membrane"/>
    <property type="evidence" value="ECO:0007669"/>
    <property type="project" value="UniProtKB-SubCell"/>
</dbReference>
<evidence type="ECO:0000256" key="7">
    <source>
        <dbReference type="ARBA" id="ARBA00022984"/>
    </source>
</evidence>
<dbReference type="Gene3D" id="1.10.3810.10">
    <property type="entry name" value="Biosynthetic peptidoglycan transglycosylase-like"/>
    <property type="match status" value="1"/>
</dbReference>
<dbReference type="STRING" id="404433.BTW07_15915"/>
<keyword evidence="9 11" id="KW-0472">Membrane</keyword>
<evidence type="ECO:0000256" key="5">
    <source>
        <dbReference type="ARBA" id="ARBA00022692"/>
    </source>
</evidence>
<dbReference type="AlphaFoldDB" id="A0A1Q8SNI3"/>
<protein>
    <recommendedName>
        <fullName evidence="11">Biosynthetic peptidoglycan transglycosylase</fullName>
        <ecNumber evidence="11">2.4.99.28</ecNumber>
    </recommendedName>
    <alternativeName>
        <fullName evidence="11">Glycan polymerase</fullName>
    </alternativeName>
    <alternativeName>
        <fullName evidence="11">Peptidoglycan glycosyltransferase MtgA</fullName>
        <shortName evidence="11">PGT</shortName>
    </alternativeName>
</protein>
<comment type="function">
    <text evidence="11">Peptidoglycan polymerase that catalyzes glycan chain elongation from lipid-linked precursors.</text>
</comment>
<dbReference type="GO" id="GO:0016763">
    <property type="term" value="F:pentosyltransferase activity"/>
    <property type="evidence" value="ECO:0007669"/>
    <property type="project" value="InterPro"/>
</dbReference>
<dbReference type="InterPro" id="IPR036950">
    <property type="entry name" value="PBP_transglycosylase"/>
</dbReference>
<dbReference type="PANTHER" id="PTHR30400">
    <property type="entry name" value="MONOFUNCTIONAL BIOSYNTHETIC PEPTIDOGLYCAN TRANSGLYCOSYLASE"/>
    <property type="match status" value="1"/>
</dbReference>
<comment type="similarity">
    <text evidence="11">Belongs to the glycosyltransferase 51 family.</text>
</comment>
<evidence type="ECO:0000256" key="11">
    <source>
        <dbReference type="HAMAP-Rule" id="MF_00766"/>
    </source>
</evidence>
<dbReference type="GO" id="GO:0071555">
    <property type="term" value="P:cell wall organization"/>
    <property type="evidence" value="ECO:0007669"/>
    <property type="project" value="UniProtKB-KW"/>
</dbReference>
<evidence type="ECO:0000259" key="12">
    <source>
        <dbReference type="Pfam" id="PF00912"/>
    </source>
</evidence>
<reference evidence="13 14" key="1">
    <citation type="submission" date="2016-12" db="EMBL/GenBank/DDBJ databases">
        <title>Draft genome sequences of strains Salinicola socius SMB35, Salinicola sp. MH3R3-1 and Chromohalobacter sp. SMB17 from the Verkhnekamsk potash mining region of Russia.</title>
        <authorList>
            <person name="Mavrodi D.V."/>
            <person name="Olsson B.E."/>
            <person name="Korsakova E.S."/>
            <person name="Pyankova A."/>
            <person name="Mavrodi O.V."/>
            <person name="Plotnikova E.G."/>
        </authorList>
    </citation>
    <scope>NUCLEOTIDE SEQUENCE [LARGE SCALE GENOMIC DNA]</scope>
    <source>
        <strain evidence="13 14">SMB35</strain>
    </source>
</reference>
<dbReference type="InterPro" id="IPR001264">
    <property type="entry name" value="Glyco_trans_51"/>
</dbReference>
<accession>A0A1Q8SNI3</accession>
<dbReference type="UniPathway" id="UPA00219"/>
<dbReference type="GO" id="GO:0008360">
    <property type="term" value="P:regulation of cell shape"/>
    <property type="evidence" value="ECO:0007669"/>
    <property type="project" value="UniProtKB-KW"/>
</dbReference>
<keyword evidence="3 11" id="KW-0328">Glycosyltransferase</keyword>
<dbReference type="HAMAP" id="MF_00766">
    <property type="entry name" value="PGT_MtgA"/>
    <property type="match status" value="1"/>
</dbReference>
<dbReference type="RefSeq" id="WP_075571168.1">
    <property type="nucleotide sequence ID" value="NZ_MSDO01000025.1"/>
</dbReference>
<dbReference type="SUPFAM" id="SSF53955">
    <property type="entry name" value="Lysozyme-like"/>
    <property type="match status" value="1"/>
</dbReference>
<keyword evidence="7 11" id="KW-0573">Peptidoglycan synthesis</keyword>
<evidence type="ECO:0000256" key="8">
    <source>
        <dbReference type="ARBA" id="ARBA00022989"/>
    </source>
</evidence>
<comment type="catalytic activity">
    <reaction evidence="11">
        <text>[GlcNAc-(1-&gt;4)-Mur2Ac(oyl-L-Ala-gamma-D-Glu-L-Lys-D-Ala-D-Ala)](n)-di-trans,octa-cis-undecaprenyl diphosphate + beta-D-GlcNAc-(1-&gt;4)-Mur2Ac(oyl-L-Ala-gamma-D-Glu-L-Lys-D-Ala-D-Ala)-di-trans,octa-cis-undecaprenyl diphosphate = [GlcNAc-(1-&gt;4)-Mur2Ac(oyl-L-Ala-gamma-D-Glu-L-Lys-D-Ala-D-Ala)](n+1)-di-trans,octa-cis-undecaprenyl diphosphate + di-trans,octa-cis-undecaprenyl diphosphate + H(+)</text>
        <dbReference type="Rhea" id="RHEA:23708"/>
        <dbReference type="Rhea" id="RHEA-COMP:9602"/>
        <dbReference type="Rhea" id="RHEA-COMP:9603"/>
        <dbReference type="ChEBI" id="CHEBI:15378"/>
        <dbReference type="ChEBI" id="CHEBI:58405"/>
        <dbReference type="ChEBI" id="CHEBI:60033"/>
        <dbReference type="ChEBI" id="CHEBI:78435"/>
        <dbReference type="EC" id="2.4.99.28"/>
    </reaction>
</comment>
<keyword evidence="6 11" id="KW-0133">Cell shape</keyword>
<keyword evidence="10 11" id="KW-0961">Cell wall biogenesis/degradation</keyword>
<comment type="subcellular location">
    <subcellularLocation>
        <location evidence="11">Cell inner membrane</location>
        <topology evidence="11">Single-pass membrane protein</topology>
    </subcellularLocation>
</comment>
<feature type="domain" description="Glycosyl transferase family 51" evidence="12">
    <location>
        <begin position="59"/>
        <end position="222"/>
    </location>
</feature>
<name>A0A1Q8SNI3_9GAMM</name>
<dbReference type="GO" id="GO:0009252">
    <property type="term" value="P:peptidoglycan biosynthetic process"/>
    <property type="evidence" value="ECO:0007669"/>
    <property type="project" value="UniProtKB-UniRule"/>
</dbReference>
<keyword evidence="14" id="KW-1185">Reference proteome</keyword>
<dbReference type="OrthoDB" id="9766909at2"/>
<sequence length="235" mass="26684">MPSGWPRTFLRYLVIAIAAFVGLSILFVLIFRFVPVFGSMVMVERKVSSWFHGDNLTIEQQWEPWSRLSDNAKVAVMAGEDQRFPDHWGFDVAQIKRSITSWSDGGDLRGASTLSQQTARNLFLWTGRSWIRKGLEAWFTLLLEALWPKQRILEVYLNIAEWDTGVFGLEAAAQHYFGTSAANLSVSQASRLAAILPNPRGWSASRPSAHVQQRAAWIQRQMRNLGGTDFLQRLD</sequence>
<evidence type="ECO:0000256" key="9">
    <source>
        <dbReference type="ARBA" id="ARBA00023136"/>
    </source>
</evidence>
<feature type="transmembrane region" description="Helical" evidence="11">
    <location>
        <begin position="12"/>
        <end position="34"/>
    </location>
</feature>
<dbReference type="Pfam" id="PF00912">
    <property type="entry name" value="Transgly"/>
    <property type="match status" value="1"/>
</dbReference>
<organism evidence="13 14">
    <name type="scientific">Salinicola socius</name>
    <dbReference type="NCBI Taxonomy" id="404433"/>
    <lineage>
        <taxon>Bacteria</taxon>
        <taxon>Pseudomonadati</taxon>
        <taxon>Pseudomonadota</taxon>
        <taxon>Gammaproteobacteria</taxon>
        <taxon>Oceanospirillales</taxon>
        <taxon>Halomonadaceae</taxon>
        <taxon>Salinicola</taxon>
    </lineage>
</organism>